<feature type="compositionally biased region" description="Basic and acidic residues" evidence="1">
    <location>
        <begin position="82"/>
        <end position="97"/>
    </location>
</feature>
<protein>
    <submittedName>
        <fullName evidence="2">Uncharacterized protein</fullName>
    </submittedName>
</protein>
<dbReference type="EMBL" id="JADGIZ020000008">
    <property type="protein sequence ID" value="KAL2917988.1"/>
    <property type="molecule type" value="Genomic_DNA"/>
</dbReference>
<evidence type="ECO:0000256" key="1">
    <source>
        <dbReference type="SAM" id="MobiDB-lite"/>
    </source>
</evidence>
<name>A0ABR4NEN6_9FUNG</name>
<accession>A0ABR4NEN6</accession>
<reference evidence="2 3" key="1">
    <citation type="submission" date="2023-09" db="EMBL/GenBank/DDBJ databases">
        <title>Pangenome analysis of Batrachochytrium dendrobatidis and related Chytrids.</title>
        <authorList>
            <person name="Yacoub M.N."/>
            <person name="Stajich J.E."/>
            <person name="James T.Y."/>
        </authorList>
    </citation>
    <scope>NUCLEOTIDE SEQUENCE [LARGE SCALE GENOMIC DNA]</scope>
    <source>
        <strain evidence="2 3">JEL0888</strain>
    </source>
</reference>
<evidence type="ECO:0000313" key="3">
    <source>
        <dbReference type="Proteomes" id="UP001527925"/>
    </source>
</evidence>
<organism evidence="2 3">
    <name type="scientific">Polyrhizophydium stewartii</name>
    <dbReference type="NCBI Taxonomy" id="2732419"/>
    <lineage>
        <taxon>Eukaryota</taxon>
        <taxon>Fungi</taxon>
        <taxon>Fungi incertae sedis</taxon>
        <taxon>Chytridiomycota</taxon>
        <taxon>Chytridiomycota incertae sedis</taxon>
        <taxon>Chytridiomycetes</taxon>
        <taxon>Rhizophydiales</taxon>
        <taxon>Rhizophydiales incertae sedis</taxon>
        <taxon>Polyrhizophydium</taxon>
    </lineage>
</organism>
<feature type="region of interest" description="Disordered" evidence="1">
    <location>
        <begin position="15"/>
        <end position="109"/>
    </location>
</feature>
<gene>
    <name evidence="2" type="ORF">HK105_202402</name>
</gene>
<sequence length="152" mass="15965">MSLKSVTKSLDALLQTAGIDTRQAKRLTRSSSATTKAKGAAASGPAGAGGSAADGRPKFAKGSFKSVQRQRAAAERKKRADARRAEELAEASLREAEDSAAAEATSREATLESNLRTLLAVRPLEKEKAVKKKLAVAALKSTKVTGSRSTRR</sequence>
<comment type="caution">
    <text evidence="2">The sequence shown here is derived from an EMBL/GenBank/DDBJ whole genome shotgun (WGS) entry which is preliminary data.</text>
</comment>
<feature type="compositionally biased region" description="Low complexity" evidence="1">
    <location>
        <begin position="30"/>
        <end position="45"/>
    </location>
</feature>
<dbReference type="Proteomes" id="UP001527925">
    <property type="component" value="Unassembled WGS sequence"/>
</dbReference>
<proteinExistence type="predicted"/>
<evidence type="ECO:0000313" key="2">
    <source>
        <dbReference type="EMBL" id="KAL2917988.1"/>
    </source>
</evidence>
<keyword evidence="3" id="KW-1185">Reference proteome</keyword>